<evidence type="ECO:0000313" key="8">
    <source>
        <dbReference type="EMBL" id="EHQ28508.1"/>
    </source>
</evidence>
<keyword evidence="9" id="KW-1185">Reference proteome</keyword>
<proteinExistence type="inferred from homology"/>
<dbReference type="AlphaFoldDB" id="H1Y2W3"/>
<dbReference type="GO" id="GO:0009349">
    <property type="term" value="C:riboflavin synthase complex"/>
    <property type="evidence" value="ECO:0007669"/>
    <property type="project" value="UniProtKB-UniRule"/>
</dbReference>
<evidence type="ECO:0000256" key="5">
    <source>
        <dbReference type="ARBA" id="ARBA00022679"/>
    </source>
</evidence>
<evidence type="ECO:0000256" key="6">
    <source>
        <dbReference type="ARBA" id="ARBA00048785"/>
    </source>
</evidence>
<keyword evidence="4 7" id="KW-0686">Riboflavin biosynthesis</keyword>
<feature type="active site" description="Proton donor" evidence="7">
    <location>
        <position position="97"/>
    </location>
</feature>
<dbReference type="InterPro" id="IPR034964">
    <property type="entry name" value="LS"/>
</dbReference>
<sequence>MATQLKNLSDFSDSEIPSAAPFRFGIVVSEWNREITNALYGGAYQSLIDHGAIPDQIFTYSVPGSFELTAGADMLLKNLKLDAVICLGCVIQGETKHFDFICQAVANGISNVSIKYSKPVIFGVLTTDNQQQAADRAGGKHGNKGDEAAVTAIKMADLAETLNN</sequence>
<dbReference type="HAMAP" id="MF_00178">
    <property type="entry name" value="Lumazine_synth"/>
    <property type="match status" value="1"/>
</dbReference>
<comment type="similarity">
    <text evidence="2 7">Belongs to the DMRL synthase family.</text>
</comment>
<name>H1Y2W3_9SPHI</name>
<keyword evidence="5 7" id="KW-0808">Transferase</keyword>
<evidence type="ECO:0000256" key="3">
    <source>
        <dbReference type="ARBA" id="ARBA00012664"/>
    </source>
</evidence>
<feature type="binding site" evidence="7">
    <location>
        <begin position="94"/>
        <end position="95"/>
    </location>
    <ligand>
        <name>(2S)-2-hydroxy-3-oxobutyl phosphate</name>
        <dbReference type="ChEBI" id="CHEBI:58830"/>
    </ligand>
</feature>
<feature type="binding site" evidence="7">
    <location>
        <begin position="89"/>
        <end position="91"/>
    </location>
    <ligand>
        <name>5-amino-6-(D-ribitylamino)uracil</name>
        <dbReference type="ChEBI" id="CHEBI:15934"/>
    </ligand>
</feature>
<gene>
    <name evidence="7" type="primary">ribH</name>
    <name evidence="8" type="ORF">Mucpa_4418</name>
</gene>
<dbReference type="PANTHER" id="PTHR21058:SF0">
    <property type="entry name" value="6,7-DIMETHYL-8-RIBITYLLUMAZINE SYNTHASE"/>
    <property type="match status" value="1"/>
</dbReference>
<dbReference type="SUPFAM" id="SSF52121">
    <property type="entry name" value="Lumazine synthase"/>
    <property type="match status" value="1"/>
</dbReference>
<dbReference type="HOGENOM" id="CLU_089358_1_2_10"/>
<evidence type="ECO:0000256" key="7">
    <source>
        <dbReference type="HAMAP-Rule" id="MF_00178"/>
    </source>
</evidence>
<dbReference type="GO" id="GO:0000906">
    <property type="term" value="F:6,7-dimethyl-8-ribityllumazine synthase activity"/>
    <property type="evidence" value="ECO:0007669"/>
    <property type="project" value="UniProtKB-UniRule"/>
</dbReference>
<comment type="function">
    <text evidence="7">Catalyzes the formation of 6,7-dimethyl-8-ribityllumazine by condensation of 5-amino-6-(D-ribitylamino)uracil with 3,4-dihydroxy-2-butanone 4-phosphate. This is the penultimate step in the biosynthesis of riboflavin.</text>
</comment>
<dbReference type="InterPro" id="IPR036467">
    <property type="entry name" value="LS/RS_sf"/>
</dbReference>
<dbReference type="EC" id="2.5.1.78" evidence="3 7"/>
<dbReference type="GO" id="GO:0005829">
    <property type="term" value="C:cytosol"/>
    <property type="evidence" value="ECO:0007669"/>
    <property type="project" value="TreeGrafter"/>
</dbReference>
<protein>
    <recommendedName>
        <fullName evidence="3 7">6,7-dimethyl-8-ribityllumazine synthase</fullName>
        <shortName evidence="7">DMRL synthase</shortName>
        <shortName evidence="7">LS</shortName>
        <shortName evidence="7">Lumazine synthase</shortName>
        <ecNumber evidence="3 7">2.5.1.78</ecNumber>
    </recommendedName>
</protein>
<reference evidence="8" key="1">
    <citation type="submission" date="2011-09" db="EMBL/GenBank/DDBJ databases">
        <title>The permanent draft genome of Mucilaginibacter paludis DSM 18603.</title>
        <authorList>
            <consortium name="US DOE Joint Genome Institute (JGI-PGF)"/>
            <person name="Lucas S."/>
            <person name="Han J."/>
            <person name="Lapidus A."/>
            <person name="Bruce D."/>
            <person name="Goodwin L."/>
            <person name="Pitluck S."/>
            <person name="Peters L."/>
            <person name="Kyrpides N."/>
            <person name="Mavromatis K."/>
            <person name="Ivanova N."/>
            <person name="Mikhailova N."/>
            <person name="Held B."/>
            <person name="Detter J.C."/>
            <person name="Tapia R."/>
            <person name="Han C."/>
            <person name="Land M."/>
            <person name="Hauser L."/>
            <person name="Markowitz V."/>
            <person name="Cheng J.-F."/>
            <person name="Hugenholtz P."/>
            <person name="Woyke T."/>
            <person name="Wu D."/>
            <person name="Tindall B."/>
            <person name="Brambilla E."/>
            <person name="Klenk H.-P."/>
            <person name="Eisen J.A."/>
        </authorList>
    </citation>
    <scope>NUCLEOTIDE SEQUENCE [LARGE SCALE GENOMIC DNA]</scope>
    <source>
        <strain evidence="8">DSM 18603</strain>
    </source>
</reference>
<dbReference type="PANTHER" id="PTHR21058">
    <property type="entry name" value="6,7-DIMETHYL-8-RIBITYLLUMAZINE SYNTHASE DMRL SYNTHASE LUMAZINE SYNTHASE"/>
    <property type="match status" value="1"/>
</dbReference>
<dbReference type="InterPro" id="IPR002180">
    <property type="entry name" value="LS/RS"/>
</dbReference>
<dbReference type="NCBIfam" id="TIGR00114">
    <property type="entry name" value="lumazine-synth"/>
    <property type="match status" value="1"/>
</dbReference>
<comment type="pathway">
    <text evidence="1 7">Cofactor biosynthesis; riboflavin biosynthesis; riboflavin from 2-hydroxy-3-oxobutyl phosphate and 5-amino-6-(D-ribitylamino)uracil: step 1/2.</text>
</comment>
<evidence type="ECO:0000313" key="9">
    <source>
        <dbReference type="Proteomes" id="UP000002774"/>
    </source>
</evidence>
<evidence type="ECO:0000256" key="2">
    <source>
        <dbReference type="ARBA" id="ARBA00007424"/>
    </source>
</evidence>
<organism evidence="8 9">
    <name type="scientific">Mucilaginibacter paludis DSM 18603</name>
    <dbReference type="NCBI Taxonomy" id="714943"/>
    <lineage>
        <taxon>Bacteria</taxon>
        <taxon>Pseudomonadati</taxon>
        <taxon>Bacteroidota</taxon>
        <taxon>Sphingobacteriia</taxon>
        <taxon>Sphingobacteriales</taxon>
        <taxon>Sphingobacteriaceae</taxon>
        <taxon>Mucilaginibacter</taxon>
    </lineage>
</organism>
<dbReference type="CDD" id="cd09209">
    <property type="entry name" value="Lumazine_synthase-I"/>
    <property type="match status" value="1"/>
</dbReference>
<feature type="binding site" evidence="7">
    <location>
        <position position="122"/>
    </location>
    <ligand>
        <name>5-amino-6-(D-ribitylamino)uracil</name>
        <dbReference type="ChEBI" id="CHEBI:15934"/>
    </ligand>
</feature>
<dbReference type="Gene3D" id="3.40.50.960">
    <property type="entry name" value="Lumazine/riboflavin synthase"/>
    <property type="match status" value="1"/>
</dbReference>
<dbReference type="eggNOG" id="COG0054">
    <property type="taxonomic scope" value="Bacteria"/>
</dbReference>
<feature type="binding site" evidence="7">
    <location>
        <position position="31"/>
    </location>
    <ligand>
        <name>5-amino-6-(D-ribitylamino)uracil</name>
        <dbReference type="ChEBI" id="CHEBI:15934"/>
    </ligand>
</feature>
<dbReference type="EMBL" id="CM001403">
    <property type="protein sequence ID" value="EHQ28508.1"/>
    <property type="molecule type" value="Genomic_DNA"/>
</dbReference>
<feature type="binding site" evidence="7">
    <location>
        <position position="136"/>
    </location>
    <ligand>
        <name>(2S)-2-hydroxy-3-oxobutyl phosphate</name>
        <dbReference type="ChEBI" id="CHEBI:58830"/>
    </ligand>
</feature>
<dbReference type="GO" id="GO:0009231">
    <property type="term" value="P:riboflavin biosynthetic process"/>
    <property type="evidence" value="ECO:0007669"/>
    <property type="project" value="UniProtKB-UniRule"/>
</dbReference>
<accession>H1Y2W3</accession>
<evidence type="ECO:0000256" key="4">
    <source>
        <dbReference type="ARBA" id="ARBA00022619"/>
    </source>
</evidence>
<comment type="catalytic activity">
    <reaction evidence="6 7">
        <text>(2S)-2-hydroxy-3-oxobutyl phosphate + 5-amino-6-(D-ribitylamino)uracil = 6,7-dimethyl-8-(1-D-ribityl)lumazine + phosphate + 2 H2O + H(+)</text>
        <dbReference type="Rhea" id="RHEA:26152"/>
        <dbReference type="ChEBI" id="CHEBI:15377"/>
        <dbReference type="ChEBI" id="CHEBI:15378"/>
        <dbReference type="ChEBI" id="CHEBI:15934"/>
        <dbReference type="ChEBI" id="CHEBI:43474"/>
        <dbReference type="ChEBI" id="CHEBI:58201"/>
        <dbReference type="ChEBI" id="CHEBI:58830"/>
        <dbReference type="EC" id="2.5.1.78"/>
    </reaction>
</comment>
<evidence type="ECO:0000256" key="1">
    <source>
        <dbReference type="ARBA" id="ARBA00004917"/>
    </source>
</evidence>
<dbReference type="OrthoDB" id="9809709at2"/>
<dbReference type="Pfam" id="PF00885">
    <property type="entry name" value="DMRL_synthase"/>
    <property type="match status" value="1"/>
</dbReference>
<feature type="binding site" evidence="7">
    <location>
        <begin position="65"/>
        <end position="67"/>
    </location>
    <ligand>
        <name>5-amino-6-(D-ribitylamino)uracil</name>
        <dbReference type="ChEBI" id="CHEBI:15934"/>
    </ligand>
</feature>
<dbReference type="Proteomes" id="UP000002774">
    <property type="component" value="Chromosome"/>
</dbReference>
<dbReference type="UniPathway" id="UPA00275">
    <property type="reaction ID" value="UER00404"/>
</dbReference>
<dbReference type="RefSeq" id="WP_008509364.1">
    <property type="nucleotide sequence ID" value="NZ_CM001403.1"/>
</dbReference>
<dbReference type="STRING" id="714943.Mucpa_4418"/>